<evidence type="ECO:0000256" key="5">
    <source>
        <dbReference type="ARBA" id="ARBA00022801"/>
    </source>
</evidence>
<evidence type="ECO:0000256" key="2">
    <source>
        <dbReference type="ARBA" id="ARBA00022759"/>
    </source>
</evidence>
<dbReference type="Proteomes" id="UP000318741">
    <property type="component" value="Chromosome"/>
</dbReference>
<dbReference type="PANTHER" id="PTHR31290">
    <property type="entry name" value="UV-DAMAGE ENDONUCLEASE"/>
    <property type="match status" value="1"/>
</dbReference>
<organism evidence="8 9">
    <name type="scientific">Alienimonas californiensis</name>
    <dbReference type="NCBI Taxonomy" id="2527989"/>
    <lineage>
        <taxon>Bacteria</taxon>
        <taxon>Pseudomonadati</taxon>
        <taxon>Planctomycetota</taxon>
        <taxon>Planctomycetia</taxon>
        <taxon>Planctomycetales</taxon>
        <taxon>Planctomycetaceae</taxon>
        <taxon>Alienimonas</taxon>
    </lineage>
</organism>
<keyword evidence="5 8" id="KW-0378">Hydrolase</keyword>
<evidence type="ECO:0000256" key="7">
    <source>
        <dbReference type="SAM" id="MobiDB-lite"/>
    </source>
</evidence>
<reference evidence="8 9" key="1">
    <citation type="submission" date="2019-02" db="EMBL/GenBank/DDBJ databases">
        <title>Deep-cultivation of Planctomycetes and their phenomic and genomic characterization uncovers novel biology.</title>
        <authorList>
            <person name="Wiegand S."/>
            <person name="Jogler M."/>
            <person name="Boedeker C."/>
            <person name="Pinto D."/>
            <person name="Vollmers J."/>
            <person name="Rivas-Marin E."/>
            <person name="Kohn T."/>
            <person name="Peeters S.H."/>
            <person name="Heuer A."/>
            <person name="Rast P."/>
            <person name="Oberbeckmann S."/>
            <person name="Bunk B."/>
            <person name="Jeske O."/>
            <person name="Meyerdierks A."/>
            <person name="Storesund J.E."/>
            <person name="Kallscheuer N."/>
            <person name="Luecker S."/>
            <person name="Lage O.M."/>
            <person name="Pohl T."/>
            <person name="Merkel B.J."/>
            <person name="Hornburger P."/>
            <person name="Mueller R.-W."/>
            <person name="Bruemmer F."/>
            <person name="Labrenz M."/>
            <person name="Spormann A.M."/>
            <person name="Op den Camp H."/>
            <person name="Overmann J."/>
            <person name="Amann R."/>
            <person name="Jetten M.S.M."/>
            <person name="Mascher T."/>
            <person name="Medema M.H."/>
            <person name="Devos D.P."/>
            <person name="Kaster A.-K."/>
            <person name="Ovreas L."/>
            <person name="Rohde M."/>
            <person name="Galperin M.Y."/>
            <person name="Jogler C."/>
        </authorList>
    </citation>
    <scope>NUCLEOTIDE SEQUENCE [LARGE SCALE GENOMIC DNA]</scope>
    <source>
        <strain evidence="8 9">CA12</strain>
    </source>
</reference>
<dbReference type="GO" id="GO:0016787">
    <property type="term" value="F:hydrolase activity"/>
    <property type="evidence" value="ECO:0007669"/>
    <property type="project" value="UniProtKB-KW"/>
</dbReference>
<dbReference type="KEGG" id="acaf:CA12_04480"/>
<name>A0A517P4U6_9PLAN</name>
<dbReference type="AlphaFoldDB" id="A0A517P4U6"/>
<dbReference type="GO" id="GO:0004519">
    <property type="term" value="F:endonuclease activity"/>
    <property type="evidence" value="ECO:0007669"/>
    <property type="project" value="UniProtKB-KW"/>
</dbReference>
<dbReference type="NCBIfam" id="TIGR00629">
    <property type="entry name" value="uvde"/>
    <property type="match status" value="1"/>
</dbReference>
<proteinExistence type="predicted"/>
<dbReference type="SUPFAM" id="SSF51658">
    <property type="entry name" value="Xylose isomerase-like"/>
    <property type="match status" value="1"/>
</dbReference>
<evidence type="ECO:0000256" key="4">
    <source>
        <dbReference type="ARBA" id="ARBA00022769"/>
    </source>
</evidence>
<evidence type="ECO:0000313" key="8">
    <source>
        <dbReference type="EMBL" id="QDT14375.1"/>
    </source>
</evidence>
<dbReference type="EC" id="3.-.-.-" evidence="8"/>
<dbReference type="OrthoDB" id="9782576at2"/>
<dbReference type="PANTHER" id="PTHR31290:SF5">
    <property type="entry name" value="UV-DAMAGE ENDONUCLEASE"/>
    <property type="match status" value="1"/>
</dbReference>
<dbReference type="GO" id="GO:0009411">
    <property type="term" value="P:response to UV"/>
    <property type="evidence" value="ECO:0007669"/>
    <property type="project" value="InterPro"/>
</dbReference>
<sequence>MGLAERSAGGEQSVARGASRGRAAIVASLHLGSRLGLPKGGTALHSPVPAKTKSPAVKLPKDPAKHIGPRPAPAPLPDVRPLRLGLCCTFDDQHLNFRVATATHLSKLSREGAQAKLGEILAHNARAMNQAIRFCDAVNIRAFRASSRLLPLRTHPDVGYDPESLPAGRASVALFREAGRRAEDAGIRTLLHPEQITVLSAHDPAVAANAVDELIHQAEMAEWLRADTLIIHAGGGYGDKPAALARFAENVRGLPSGVRDRLAVENDDRVFTPADLLPACEALRLPMVYDAHHHRVLPDGLSEDAVTRAASATWAECDKPAGLPREPVFHLSSPKEGWDGPKPHRHADFIAPADWPAAWDQILSAGGQLTVEVEAKAKERAVARLAAALAGR</sequence>
<keyword evidence="9" id="KW-1185">Reference proteome</keyword>
<evidence type="ECO:0000256" key="6">
    <source>
        <dbReference type="ARBA" id="ARBA00023204"/>
    </source>
</evidence>
<accession>A0A517P4U6</accession>
<dbReference type="InterPro" id="IPR036237">
    <property type="entry name" value="Xyl_isomerase-like_sf"/>
</dbReference>
<keyword evidence="1" id="KW-0540">Nuclease</keyword>
<dbReference type="InterPro" id="IPR004601">
    <property type="entry name" value="UvdE"/>
</dbReference>
<evidence type="ECO:0000256" key="3">
    <source>
        <dbReference type="ARBA" id="ARBA00022763"/>
    </source>
</evidence>
<dbReference type="GO" id="GO:0006289">
    <property type="term" value="P:nucleotide-excision repair"/>
    <property type="evidence" value="ECO:0007669"/>
    <property type="project" value="InterPro"/>
</dbReference>
<keyword evidence="4" id="KW-0228">DNA excision</keyword>
<evidence type="ECO:0000313" key="9">
    <source>
        <dbReference type="Proteomes" id="UP000318741"/>
    </source>
</evidence>
<keyword evidence="3" id="KW-0227">DNA damage</keyword>
<dbReference type="Pfam" id="PF03851">
    <property type="entry name" value="UvdE"/>
    <property type="match status" value="1"/>
</dbReference>
<feature type="region of interest" description="Disordered" evidence="7">
    <location>
        <begin position="38"/>
        <end position="76"/>
    </location>
</feature>
<evidence type="ECO:0000256" key="1">
    <source>
        <dbReference type="ARBA" id="ARBA00022722"/>
    </source>
</evidence>
<keyword evidence="6" id="KW-0234">DNA repair</keyword>
<protein>
    <submittedName>
        <fullName evidence="8">UV DNA damage endonuclease</fullName>
        <ecNumber evidence="8">3.-.-.-</ecNumber>
    </submittedName>
</protein>
<dbReference type="EMBL" id="CP036265">
    <property type="protein sequence ID" value="QDT14375.1"/>
    <property type="molecule type" value="Genomic_DNA"/>
</dbReference>
<gene>
    <name evidence="8" type="primary">uvsE</name>
    <name evidence="8" type="ORF">CA12_04480</name>
</gene>
<dbReference type="Gene3D" id="3.20.20.150">
    <property type="entry name" value="Divalent-metal-dependent TIM barrel enzymes"/>
    <property type="match status" value="1"/>
</dbReference>
<keyword evidence="2 8" id="KW-0255">Endonuclease</keyword>